<comment type="subcellular location">
    <subcellularLocation>
        <location evidence="1">Membrane</location>
        <topology evidence="1">Multi-pass membrane protein</topology>
    </subcellularLocation>
</comment>
<feature type="transmembrane region" description="Helical" evidence="7">
    <location>
        <begin position="376"/>
        <end position="401"/>
    </location>
</feature>
<dbReference type="SUPFAM" id="SSF57850">
    <property type="entry name" value="RING/U-box"/>
    <property type="match status" value="1"/>
</dbReference>
<feature type="domain" description="RCK N-terminal" evidence="10">
    <location>
        <begin position="436"/>
        <end position="552"/>
    </location>
</feature>
<dbReference type="Gene3D" id="3.30.40.10">
    <property type="entry name" value="Zinc/RING finger domain, C3HC4 (zinc finger)"/>
    <property type="match status" value="1"/>
</dbReference>
<dbReference type="Pfam" id="PF00999">
    <property type="entry name" value="Na_H_Exchanger"/>
    <property type="match status" value="1"/>
</dbReference>
<evidence type="ECO:0000256" key="4">
    <source>
        <dbReference type="ARBA" id="ARBA00022692"/>
    </source>
</evidence>
<feature type="transmembrane region" description="Helical" evidence="7">
    <location>
        <begin position="55"/>
        <end position="73"/>
    </location>
</feature>
<protein>
    <submittedName>
        <fullName evidence="11">CPA2 family monovalent cation:H+ antiporter-2</fullName>
    </submittedName>
</protein>
<dbReference type="GO" id="GO:0006813">
    <property type="term" value="P:potassium ion transport"/>
    <property type="evidence" value="ECO:0007669"/>
    <property type="project" value="InterPro"/>
</dbReference>
<keyword evidence="6 7" id="KW-0472">Membrane</keyword>
<evidence type="ECO:0000259" key="10">
    <source>
        <dbReference type="PROSITE" id="PS51201"/>
    </source>
</evidence>
<gene>
    <name evidence="11" type="ORF">HNR42_000238</name>
</gene>
<evidence type="ECO:0000256" key="8">
    <source>
        <dbReference type="SAM" id="SignalP"/>
    </source>
</evidence>
<evidence type="ECO:0000259" key="9">
    <source>
        <dbReference type="PROSITE" id="PS50271"/>
    </source>
</evidence>
<organism evidence="11 12">
    <name type="scientific">Deinobacterium chartae</name>
    <dbReference type="NCBI Taxonomy" id="521158"/>
    <lineage>
        <taxon>Bacteria</taxon>
        <taxon>Thermotogati</taxon>
        <taxon>Deinococcota</taxon>
        <taxon>Deinococci</taxon>
        <taxon>Deinococcales</taxon>
        <taxon>Deinococcaceae</taxon>
        <taxon>Deinobacterium</taxon>
    </lineage>
</organism>
<feature type="chain" id="PRO_5032975354" evidence="8">
    <location>
        <begin position="23"/>
        <end position="688"/>
    </location>
</feature>
<feature type="transmembrane region" description="Helical" evidence="7">
    <location>
        <begin position="203"/>
        <end position="221"/>
    </location>
</feature>
<dbReference type="InterPro" id="IPR038770">
    <property type="entry name" value="Na+/solute_symporter_sf"/>
</dbReference>
<dbReference type="Gene3D" id="1.20.1530.20">
    <property type="match status" value="1"/>
</dbReference>
<reference evidence="11 12" key="1">
    <citation type="submission" date="2020-08" db="EMBL/GenBank/DDBJ databases">
        <title>Genomic Encyclopedia of Type Strains, Phase IV (KMG-IV): sequencing the most valuable type-strain genomes for metagenomic binning, comparative biology and taxonomic classification.</title>
        <authorList>
            <person name="Goeker M."/>
        </authorList>
    </citation>
    <scope>NUCLEOTIDE SEQUENCE [LARGE SCALE GENOMIC DNA]</scope>
    <source>
        <strain evidence="11 12">DSM 21458</strain>
    </source>
</reference>
<comment type="caution">
    <text evidence="11">The sequence shown here is derived from an EMBL/GenBank/DDBJ whole genome shotgun (WGS) entry which is preliminary data.</text>
</comment>
<keyword evidence="12" id="KW-1185">Reference proteome</keyword>
<feature type="transmembrane region" description="Helical" evidence="7">
    <location>
        <begin position="290"/>
        <end position="310"/>
    </location>
</feature>
<evidence type="ECO:0000256" key="1">
    <source>
        <dbReference type="ARBA" id="ARBA00004141"/>
    </source>
</evidence>
<dbReference type="GO" id="GO:0015297">
    <property type="term" value="F:antiporter activity"/>
    <property type="evidence" value="ECO:0007669"/>
    <property type="project" value="InterPro"/>
</dbReference>
<dbReference type="Gene3D" id="3.40.50.720">
    <property type="entry name" value="NAD(P)-binding Rossmann-like Domain"/>
    <property type="match status" value="1"/>
</dbReference>
<evidence type="ECO:0000256" key="5">
    <source>
        <dbReference type="ARBA" id="ARBA00022989"/>
    </source>
</evidence>
<feature type="transmembrane region" description="Helical" evidence="7">
    <location>
        <begin position="346"/>
        <end position="364"/>
    </location>
</feature>
<dbReference type="RefSeq" id="WP_183983647.1">
    <property type="nucleotide sequence ID" value="NZ_JACHHG010000001.1"/>
</dbReference>
<dbReference type="AlphaFoldDB" id="A0A841HV80"/>
<evidence type="ECO:0000256" key="7">
    <source>
        <dbReference type="SAM" id="Phobius"/>
    </source>
</evidence>
<dbReference type="GO" id="GO:0016020">
    <property type="term" value="C:membrane"/>
    <property type="evidence" value="ECO:0007669"/>
    <property type="project" value="UniProtKB-SubCell"/>
</dbReference>
<evidence type="ECO:0000313" key="12">
    <source>
        <dbReference type="Proteomes" id="UP000569951"/>
    </source>
</evidence>
<proteinExistence type="inferred from homology"/>
<feature type="transmembrane region" description="Helical" evidence="7">
    <location>
        <begin position="32"/>
        <end position="48"/>
    </location>
</feature>
<dbReference type="InterPro" id="IPR036291">
    <property type="entry name" value="NAD(P)-bd_dom_sf"/>
</dbReference>
<keyword evidence="3" id="KW-0813">Transport</keyword>
<dbReference type="Proteomes" id="UP000569951">
    <property type="component" value="Unassembled WGS sequence"/>
</dbReference>
<dbReference type="InterPro" id="IPR003148">
    <property type="entry name" value="RCK_N"/>
</dbReference>
<keyword evidence="4 7" id="KW-0812">Transmembrane</keyword>
<feature type="transmembrane region" description="Helical" evidence="7">
    <location>
        <begin position="79"/>
        <end position="98"/>
    </location>
</feature>
<dbReference type="Pfam" id="PF02148">
    <property type="entry name" value="zf-UBP"/>
    <property type="match status" value="1"/>
</dbReference>
<evidence type="ECO:0000256" key="3">
    <source>
        <dbReference type="ARBA" id="ARBA00022448"/>
    </source>
</evidence>
<feature type="signal peptide" evidence="8">
    <location>
        <begin position="1"/>
        <end position="22"/>
    </location>
</feature>
<feature type="transmembrane region" description="Helical" evidence="7">
    <location>
        <begin position="241"/>
        <end position="270"/>
    </location>
</feature>
<dbReference type="PROSITE" id="PS51201">
    <property type="entry name" value="RCK_N"/>
    <property type="match status" value="1"/>
</dbReference>
<dbReference type="EMBL" id="JACHHG010000001">
    <property type="protein sequence ID" value="MBB6096826.1"/>
    <property type="molecule type" value="Genomic_DNA"/>
</dbReference>
<feature type="domain" description="UBP-type" evidence="9">
    <location>
        <begin position="605"/>
        <end position="688"/>
    </location>
</feature>
<dbReference type="InterPro" id="IPR013083">
    <property type="entry name" value="Znf_RING/FYVE/PHD"/>
</dbReference>
<keyword evidence="8" id="KW-0732">Signal</keyword>
<dbReference type="InterPro" id="IPR001607">
    <property type="entry name" value="Znf_UBP"/>
</dbReference>
<dbReference type="Pfam" id="PF02254">
    <property type="entry name" value="TrkA_N"/>
    <property type="match status" value="1"/>
</dbReference>
<dbReference type="PANTHER" id="PTHR42751">
    <property type="entry name" value="SODIUM/HYDROGEN EXCHANGER FAMILY/TRKA DOMAIN PROTEIN"/>
    <property type="match status" value="1"/>
</dbReference>
<accession>A0A841HV80</accession>
<evidence type="ECO:0000256" key="2">
    <source>
        <dbReference type="ARBA" id="ARBA00005551"/>
    </source>
</evidence>
<feature type="transmembrane region" description="Helical" evidence="7">
    <location>
        <begin position="140"/>
        <end position="159"/>
    </location>
</feature>
<evidence type="ECO:0000256" key="6">
    <source>
        <dbReference type="ARBA" id="ARBA00023136"/>
    </source>
</evidence>
<dbReference type="SUPFAM" id="SSF51735">
    <property type="entry name" value="NAD(P)-binding Rossmann-fold domains"/>
    <property type="match status" value="1"/>
</dbReference>
<dbReference type="PANTHER" id="PTHR42751:SF3">
    <property type="entry name" value="SODIUM_GLUTAMATE SYMPORTER"/>
    <property type="match status" value="1"/>
</dbReference>
<feature type="transmembrane region" description="Helical" evidence="7">
    <location>
        <begin position="110"/>
        <end position="134"/>
    </location>
</feature>
<dbReference type="PROSITE" id="PS50271">
    <property type="entry name" value="ZF_UBP"/>
    <property type="match status" value="1"/>
</dbReference>
<comment type="similarity">
    <text evidence="2">Belongs to the monovalent cation:proton antiporter 2 (CPA2) transporter (TC 2.A.37) family.</text>
</comment>
<name>A0A841HV80_9DEIO</name>
<feature type="transmembrane region" description="Helical" evidence="7">
    <location>
        <begin position="171"/>
        <end position="191"/>
    </location>
</feature>
<dbReference type="GO" id="GO:0008270">
    <property type="term" value="F:zinc ion binding"/>
    <property type="evidence" value="ECO:0007669"/>
    <property type="project" value="InterPro"/>
</dbReference>
<sequence>MRRPWLPLAITLLALLGGSARAAGDAPAFFTQLALLLVVSAGVAYVCQRIGLLPIVGFLLAGVLAGPGALGLVSDPELIDSAAEVGVVLLLFTIGIEFSLEKLARIQRLIFVGGGLQVGLSVALVALLALAFGVRLPEGIFTGCLIALSSTAVVMKLLADRARTRSATGQAALGILIFQDLAVVVMVLLIPLLGGQGGSPLDLVWALGKAALLVTGVLLVARRVMPRLLEAVARTCSQEVFLLTVVAVCFGTAYLTSLAGVSLSLGAFLAGLLVSESRFGRQALSEIMPLQILFSAAFFVSVGLLLDLGYLARNLPLVLGFIAAVLAVKGLTGTLAVRWLGYPVGISAATGLLLAQIGEFSFVLERAGREVGLSPLGLGAGGTQAFVAVTVLLLALTPLLAGAGERLEAARARSEPPRPVAPAAAQEGTHGGAELEGHVLIAGYGHNATHIASGLDLAGVRYRVLTLSPGGAQEAEALGRPVLRGDYTRNLILEEAGIVRARSLVVADDEPETAARTVLSARLLNKDLFIVARIAGEEHADALLRAGADAALSAERAGTLAALTELLRHHGLSDPEAARTAAQVFAPRESQRARIRLTEEQLASERCNHTAVTRAVLPEADGVCPECVALGDTWVHLRVCMTCGHVGCCDSSKNRHASAHFHASGHPVMRSLEPGEHWAWCYIDQQEL</sequence>
<dbReference type="InterPro" id="IPR006153">
    <property type="entry name" value="Cation/H_exchanger_TM"/>
</dbReference>
<dbReference type="GO" id="GO:1902600">
    <property type="term" value="P:proton transmembrane transport"/>
    <property type="evidence" value="ECO:0007669"/>
    <property type="project" value="InterPro"/>
</dbReference>
<feature type="transmembrane region" description="Helical" evidence="7">
    <location>
        <begin position="317"/>
        <end position="340"/>
    </location>
</feature>
<keyword evidence="5 7" id="KW-1133">Transmembrane helix</keyword>
<evidence type="ECO:0000313" key="11">
    <source>
        <dbReference type="EMBL" id="MBB6096826.1"/>
    </source>
</evidence>